<dbReference type="PANTHER" id="PTHR34418">
    <property type="entry name" value="NUCLEAR PORE COMPLEX PROTEIN NUP214 ISOFORM X1"/>
    <property type="match status" value="1"/>
</dbReference>
<evidence type="ECO:0000313" key="2">
    <source>
        <dbReference type="EMBL" id="KAG5631465.1"/>
    </source>
</evidence>
<feature type="compositionally biased region" description="Polar residues" evidence="1">
    <location>
        <begin position="116"/>
        <end position="131"/>
    </location>
</feature>
<proteinExistence type="predicted"/>
<sequence>MNTQLSVAEQLSKNLLKLVTDLSIHYPAKGQNVRKELFETICLSYDGASYKSPVREKVVNTPFNKAVSVFLDVKERSRRKQTSPVKSSEPETARRCRDSLDRKHHQSKTRERPVTAQLNIFNASSTSSQQVRGKGLHDLPEKQSTENPFFQWADGLSRHATDTPPMSSPVSLLQHESQLTAVTSQYSLVDTPNLATTRSGRSIISLKDIVQIGGPKAIQPGAAGKACKKSFGKLGAPFLVN</sequence>
<organism evidence="2 3">
    <name type="scientific">Solanum commersonii</name>
    <name type="common">Commerson's wild potato</name>
    <name type="synonym">Commerson's nightshade</name>
    <dbReference type="NCBI Taxonomy" id="4109"/>
    <lineage>
        <taxon>Eukaryota</taxon>
        <taxon>Viridiplantae</taxon>
        <taxon>Streptophyta</taxon>
        <taxon>Embryophyta</taxon>
        <taxon>Tracheophyta</taxon>
        <taxon>Spermatophyta</taxon>
        <taxon>Magnoliopsida</taxon>
        <taxon>eudicotyledons</taxon>
        <taxon>Gunneridae</taxon>
        <taxon>Pentapetalae</taxon>
        <taxon>asterids</taxon>
        <taxon>lamiids</taxon>
        <taxon>Solanales</taxon>
        <taxon>Solanaceae</taxon>
        <taxon>Solanoideae</taxon>
        <taxon>Solaneae</taxon>
        <taxon>Solanum</taxon>
    </lineage>
</organism>
<gene>
    <name evidence="2" type="ORF">H5410_003182</name>
</gene>
<dbReference type="AlphaFoldDB" id="A0A9J6B434"/>
<reference evidence="2 3" key="1">
    <citation type="submission" date="2020-09" db="EMBL/GenBank/DDBJ databases">
        <title>De no assembly of potato wild relative species, Solanum commersonii.</title>
        <authorList>
            <person name="Cho K."/>
        </authorList>
    </citation>
    <scope>NUCLEOTIDE SEQUENCE [LARGE SCALE GENOMIC DNA]</scope>
    <source>
        <strain evidence="2">LZ3.2</strain>
        <tissue evidence="2">Leaf</tissue>
    </source>
</reference>
<dbReference type="GO" id="GO:0006405">
    <property type="term" value="P:RNA export from nucleus"/>
    <property type="evidence" value="ECO:0007669"/>
    <property type="project" value="InterPro"/>
</dbReference>
<dbReference type="GO" id="GO:0017056">
    <property type="term" value="F:structural constituent of nuclear pore"/>
    <property type="evidence" value="ECO:0007669"/>
    <property type="project" value="InterPro"/>
</dbReference>
<name>A0A9J6B434_SOLCO</name>
<protein>
    <submittedName>
        <fullName evidence="2">Uncharacterized protein</fullName>
    </submittedName>
</protein>
<keyword evidence="3" id="KW-1185">Reference proteome</keyword>
<feature type="compositionally biased region" description="Basic and acidic residues" evidence="1">
    <location>
        <begin position="88"/>
        <end position="101"/>
    </location>
</feature>
<accession>A0A9J6B434</accession>
<dbReference type="EMBL" id="JACXVP010000001">
    <property type="protein sequence ID" value="KAG5631465.1"/>
    <property type="molecule type" value="Genomic_DNA"/>
</dbReference>
<feature type="region of interest" description="Disordered" evidence="1">
    <location>
        <begin position="75"/>
        <end position="142"/>
    </location>
</feature>
<evidence type="ECO:0000313" key="3">
    <source>
        <dbReference type="Proteomes" id="UP000824120"/>
    </source>
</evidence>
<dbReference type="PANTHER" id="PTHR34418:SF3">
    <property type="entry name" value="NUCLEAR PORE COMPLEX PROTEIN NUP214"/>
    <property type="match status" value="1"/>
</dbReference>
<dbReference type="InterPro" id="IPR044694">
    <property type="entry name" value="NUP214"/>
</dbReference>
<dbReference type="OrthoDB" id="1300735at2759"/>
<dbReference type="Proteomes" id="UP000824120">
    <property type="component" value="Chromosome 1"/>
</dbReference>
<comment type="caution">
    <text evidence="2">The sequence shown here is derived from an EMBL/GenBank/DDBJ whole genome shotgun (WGS) entry which is preliminary data.</text>
</comment>
<evidence type="ECO:0000256" key="1">
    <source>
        <dbReference type="SAM" id="MobiDB-lite"/>
    </source>
</evidence>